<dbReference type="Pfam" id="PF03746">
    <property type="entry name" value="LamB_YcsF"/>
    <property type="match status" value="1"/>
</dbReference>
<dbReference type="InterPro" id="IPR005501">
    <property type="entry name" value="LamB/YcsF/PxpA-like"/>
</dbReference>
<keyword evidence="2" id="KW-1185">Reference proteome</keyword>
<name>A0AAE3SIC9_9BACT</name>
<dbReference type="EMBL" id="JAPDPI010000002">
    <property type="protein sequence ID" value="MCW3804323.1"/>
    <property type="molecule type" value="Genomic_DNA"/>
</dbReference>
<dbReference type="GO" id="GO:0005975">
    <property type="term" value="P:carbohydrate metabolic process"/>
    <property type="evidence" value="ECO:0007669"/>
    <property type="project" value="InterPro"/>
</dbReference>
<reference evidence="1" key="1">
    <citation type="submission" date="2022-10" db="EMBL/GenBank/DDBJ databases">
        <authorList>
            <person name="Yu W.X."/>
        </authorList>
    </citation>
    <scope>NUCLEOTIDE SEQUENCE</scope>
    <source>
        <strain evidence="1">D04</strain>
    </source>
</reference>
<dbReference type="NCBIfam" id="NF003816">
    <property type="entry name" value="PRK05406.1-5"/>
    <property type="match status" value="1"/>
</dbReference>
<protein>
    <submittedName>
        <fullName evidence="1">LamB/YcsF family protein</fullName>
    </submittedName>
</protein>
<accession>A0AAE3SIC9</accession>
<dbReference type="RefSeq" id="WP_301197544.1">
    <property type="nucleotide sequence ID" value="NZ_JAPDPI010000002.1"/>
</dbReference>
<evidence type="ECO:0000313" key="1">
    <source>
        <dbReference type="EMBL" id="MCW3804323.1"/>
    </source>
</evidence>
<dbReference type="SUPFAM" id="SSF88713">
    <property type="entry name" value="Glycoside hydrolase/deacetylase"/>
    <property type="match status" value="1"/>
</dbReference>
<dbReference type="PANTHER" id="PTHR30292">
    <property type="entry name" value="UNCHARACTERIZED PROTEIN YBGL-RELATED"/>
    <property type="match status" value="1"/>
</dbReference>
<dbReference type="PANTHER" id="PTHR30292:SF0">
    <property type="entry name" value="5-OXOPROLINASE SUBUNIT A"/>
    <property type="match status" value="1"/>
</dbReference>
<dbReference type="NCBIfam" id="NF003814">
    <property type="entry name" value="PRK05406.1-3"/>
    <property type="match status" value="1"/>
</dbReference>
<dbReference type="CDD" id="cd10787">
    <property type="entry name" value="LamB_YcsF_like"/>
    <property type="match status" value="1"/>
</dbReference>
<organism evidence="1 2">
    <name type="scientific">Plebeiibacterium marinum</name>
    <dbReference type="NCBI Taxonomy" id="2992111"/>
    <lineage>
        <taxon>Bacteria</taxon>
        <taxon>Pseudomonadati</taxon>
        <taxon>Bacteroidota</taxon>
        <taxon>Bacteroidia</taxon>
        <taxon>Marinilabiliales</taxon>
        <taxon>Marinilabiliaceae</taxon>
        <taxon>Plebeiibacterium</taxon>
    </lineage>
</organism>
<sequence>MVSIDINCDLGEGGGNDEKIMRYISSANIACGFHAGNINTIEKTILLASRYNVSIGAHPGYPDKENFGRKKMSLSPKEITALVKKQVSLLKLKTEENHQILQHVKPHGALYNQAATDIGIARAICKAIIEVDPRLFFMGMPNSAMQTASTEAGLNFCAEGFVDRAYTNQGLLVPRSTPGAVITDIETCKTRALQIAQTNTTTSIDNKKIDLIVNTICIHGDTGNAIEIARSINEYLTTNNINIKAAL</sequence>
<dbReference type="Gene3D" id="3.20.20.370">
    <property type="entry name" value="Glycoside hydrolase/deacetylase"/>
    <property type="match status" value="1"/>
</dbReference>
<gene>
    <name evidence="1" type="ORF">OM074_01735</name>
</gene>
<dbReference type="AlphaFoldDB" id="A0AAE3SIC9"/>
<dbReference type="Proteomes" id="UP001207408">
    <property type="component" value="Unassembled WGS sequence"/>
</dbReference>
<proteinExistence type="predicted"/>
<dbReference type="InterPro" id="IPR011330">
    <property type="entry name" value="Glyco_hydro/deAcase_b/a-brl"/>
</dbReference>
<comment type="caution">
    <text evidence="1">The sequence shown here is derived from an EMBL/GenBank/DDBJ whole genome shotgun (WGS) entry which is preliminary data.</text>
</comment>
<evidence type="ECO:0000313" key="2">
    <source>
        <dbReference type="Proteomes" id="UP001207408"/>
    </source>
</evidence>